<dbReference type="KEGG" id="nsm:JO391_14355"/>
<gene>
    <name evidence="1" type="ORF">JO391_14355</name>
</gene>
<dbReference type="AlphaFoldDB" id="A0A8G1EC84"/>
<accession>A0A8G1EC84</accession>
<keyword evidence="2" id="KW-1185">Reference proteome</keyword>
<dbReference type="RefSeq" id="WP_220661140.1">
    <property type="nucleotide sequence ID" value="NZ_CP069370.1"/>
</dbReference>
<organism evidence="1 2">
    <name type="scientific">Neotabrizicola shimadae</name>
    <dbReference type="NCBI Taxonomy" id="2807096"/>
    <lineage>
        <taxon>Bacteria</taxon>
        <taxon>Pseudomonadati</taxon>
        <taxon>Pseudomonadota</taxon>
        <taxon>Alphaproteobacteria</taxon>
        <taxon>Rhodobacterales</taxon>
        <taxon>Paracoccaceae</taxon>
        <taxon>Neotabrizicola</taxon>
    </lineage>
</organism>
<evidence type="ECO:0000313" key="2">
    <source>
        <dbReference type="Proteomes" id="UP000826300"/>
    </source>
</evidence>
<protein>
    <submittedName>
        <fullName evidence="1">Uncharacterized protein</fullName>
    </submittedName>
</protein>
<reference evidence="1" key="1">
    <citation type="submission" date="2021-02" db="EMBL/GenBank/DDBJ databases">
        <title>Rhodobacter shimadae sp. nov., an aerobic anoxygenic phototrophic bacterium isolated from a hot spring.</title>
        <authorList>
            <person name="Muramatsu S."/>
            <person name="Haruta S."/>
            <person name="Hirose S."/>
            <person name="Hanada S."/>
        </authorList>
    </citation>
    <scope>NUCLEOTIDE SEQUENCE</scope>
    <source>
        <strain evidence="1">N10</strain>
    </source>
</reference>
<dbReference type="EMBL" id="CP069370">
    <property type="protein sequence ID" value="QYZ68921.1"/>
    <property type="molecule type" value="Genomic_DNA"/>
</dbReference>
<name>A0A8G1EC84_9RHOB</name>
<proteinExistence type="predicted"/>
<evidence type="ECO:0000313" key="1">
    <source>
        <dbReference type="EMBL" id="QYZ68921.1"/>
    </source>
</evidence>
<sequence>MRRALILVLLLPACVPVTLPEAEEQCARSAASGGGGGSVAVGASTGNAAIGIGGGAVGIGVGAGGWNSAGAGIGMTFGGPTWPRLDTETVYVNCVRDRTGQNPTVNMATALQRAP</sequence>
<dbReference type="Proteomes" id="UP000826300">
    <property type="component" value="Chromosome"/>
</dbReference>